<evidence type="ECO:0000313" key="3">
    <source>
        <dbReference type="Proteomes" id="UP001454036"/>
    </source>
</evidence>
<dbReference type="AlphaFoldDB" id="A0AAV3R5E8"/>
<sequence length="155" mass="17139">MERGIILGRGGRKLQFDEGGNGEGDRVEGSLLNEGGVYQQKGNSMGERAGDRGVLKEIRNDVLIELNGSKGFMGNLVVNRLDRNKSSVMDLLGDKGNTLNLCYKETVESRGPTSSADKENRPPYDRIIILDERKNNFFGVSDQLIYKKNEVENSG</sequence>
<organism evidence="2 3">
    <name type="scientific">Lithospermum erythrorhizon</name>
    <name type="common">Purple gromwell</name>
    <name type="synonym">Lithospermum officinale var. erythrorhizon</name>
    <dbReference type="NCBI Taxonomy" id="34254"/>
    <lineage>
        <taxon>Eukaryota</taxon>
        <taxon>Viridiplantae</taxon>
        <taxon>Streptophyta</taxon>
        <taxon>Embryophyta</taxon>
        <taxon>Tracheophyta</taxon>
        <taxon>Spermatophyta</taxon>
        <taxon>Magnoliopsida</taxon>
        <taxon>eudicotyledons</taxon>
        <taxon>Gunneridae</taxon>
        <taxon>Pentapetalae</taxon>
        <taxon>asterids</taxon>
        <taxon>lamiids</taxon>
        <taxon>Boraginales</taxon>
        <taxon>Boraginaceae</taxon>
        <taxon>Boraginoideae</taxon>
        <taxon>Lithospermeae</taxon>
        <taxon>Lithospermum</taxon>
    </lineage>
</organism>
<proteinExistence type="predicted"/>
<name>A0AAV3R5E8_LITER</name>
<comment type="caution">
    <text evidence="2">The sequence shown here is derived from an EMBL/GenBank/DDBJ whole genome shotgun (WGS) entry which is preliminary data.</text>
</comment>
<evidence type="ECO:0000313" key="2">
    <source>
        <dbReference type="EMBL" id="GAA0171599.1"/>
    </source>
</evidence>
<keyword evidence="3" id="KW-1185">Reference proteome</keyword>
<gene>
    <name evidence="2" type="ORF">LIER_41190</name>
</gene>
<dbReference type="EMBL" id="BAABME010025152">
    <property type="protein sequence ID" value="GAA0171599.1"/>
    <property type="molecule type" value="Genomic_DNA"/>
</dbReference>
<protein>
    <submittedName>
        <fullName evidence="2">Uncharacterized protein</fullName>
    </submittedName>
</protein>
<accession>A0AAV3R5E8</accession>
<dbReference type="Proteomes" id="UP001454036">
    <property type="component" value="Unassembled WGS sequence"/>
</dbReference>
<feature type="region of interest" description="Disordered" evidence="1">
    <location>
        <begin position="17"/>
        <end position="48"/>
    </location>
</feature>
<evidence type="ECO:0000256" key="1">
    <source>
        <dbReference type="SAM" id="MobiDB-lite"/>
    </source>
</evidence>
<reference evidence="2 3" key="1">
    <citation type="submission" date="2024-01" db="EMBL/GenBank/DDBJ databases">
        <title>The complete chloroplast genome sequence of Lithospermum erythrorhizon: insights into the phylogenetic relationship among Boraginaceae species and the maternal lineages of purple gromwells.</title>
        <authorList>
            <person name="Okada T."/>
            <person name="Watanabe K."/>
        </authorList>
    </citation>
    <scope>NUCLEOTIDE SEQUENCE [LARGE SCALE GENOMIC DNA]</scope>
</reference>